<dbReference type="Gene3D" id="3.90.1140.10">
    <property type="entry name" value="Cyclic phosphodiesterase"/>
    <property type="match status" value="1"/>
</dbReference>
<dbReference type="EMBL" id="CP104213">
    <property type="protein sequence ID" value="UWX63448.1"/>
    <property type="molecule type" value="Genomic_DNA"/>
</dbReference>
<organism evidence="1 2">
    <name type="scientific">Deinococcus rubellus</name>
    <dbReference type="NCBI Taxonomy" id="1889240"/>
    <lineage>
        <taxon>Bacteria</taxon>
        <taxon>Thermotogati</taxon>
        <taxon>Deinococcota</taxon>
        <taxon>Deinococci</taxon>
        <taxon>Deinococcales</taxon>
        <taxon>Deinococcaceae</taxon>
        <taxon>Deinococcus</taxon>
    </lineage>
</organism>
<name>A0ABY5YF74_9DEIO</name>
<sequence length="235" mass="26082">MTDSRASARFAVYFVPPTGSAHYQLGSGLLGYDLRARQASPLPDFLRPEWQTSASPYGFHLTVVEGFYTDPERLGDIEREMRSCLACLAPGADVGLSGGHIEAWDDGETWVQRFTPSPALLVLHTLLLSRLSEFATASPFAGEVAEGKYNRPFEQARMRLLQTPRGLDTFQPHFTLVQPYGGFQAEELQVRLEALMCPHPALRIAALALCLKPPGETHWQILREVPLETDLAETD</sequence>
<evidence type="ECO:0008006" key="3">
    <source>
        <dbReference type="Google" id="ProtNLM"/>
    </source>
</evidence>
<dbReference type="RefSeq" id="WP_260559736.1">
    <property type="nucleotide sequence ID" value="NZ_BAABEC010000172.1"/>
</dbReference>
<gene>
    <name evidence="1" type="ORF">N0D28_11925</name>
</gene>
<proteinExistence type="predicted"/>
<reference evidence="1" key="1">
    <citation type="submission" date="2022-09" db="EMBL/GenBank/DDBJ databases">
        <title>genome sequence of Deinococcus rubellus.</title>
        <authorList>
            <person name="Srinivasan S."/>
        </authorList>
    </citation>
    <scope>NUCLEOTIDE SEQUENCE</scope>
    <source>
        <strain evidence="1">Ant6</strain>
    </source>
</reference>
<dbReference type="Proteomes" id="UP001060261">
    <property type="component" value="Chromosome"/>
</dbReference>
<keyword evidence="2" id="KW-1185">Reference proteome</keyword>
<evidence type="ECO:0000313" key="2">
    <source>
        <dbReference type="Proteomes" id="UP001060261"/>
    </source>
</evidence>
<evidence type="ECO:0000313" key="1">
    <source>
        <dbReference type="EMBL" id="UWX63448.1"/>
    </source>
</evidence>
<protein>
    <recommendedName>
        <fullName evidence="3">DUF1045 domain-containing protein</fullName>
    </recommendedName>
</protein>
<accession>A0ABY5YF74</accession>